<evidence type="ECO:0000313" key="2">
    <source>
        <dbReference type="Proteomes" id="UP000288805"/>
    </source>
</evidence>
<gene>
    <name evidence="1" type="primary">VvCHDh000004_382</name>
    <name evidence="1" type="ORF">CK203_094198</name>
</gene>
<dbReference type="EMBL" id="QGNW01001520">
    <property type="protein sequence ID" value="RVW37910.1"/>
    <property type="molecule type" value="Genomic_DNA"/>
</dbReference>
<dbReference type="PANTHER" id="PTHR33116">
    <property type="entry name" value="REVERSE TRANSCRIPTASE ZINC-BINDING DOMAIN-CONTAINING PROTEIN-RELATED-RELATED"/>
    <property type="match status" value="1"/>
</dbReference>
<evidence type="ECO:0000313" key="1">
    <source>
        <dbReference type="EMBL" id="RVW37910.1"/>
    </source>
</evidence>
<dbReference type="Proteomes" id="UP000288805">
    <property type="component" value="Unassembled WGS sequence"/>
</dbReference>
<comment type="caution">
    <text evidence="1">The sequence shown here is derived from an EMBL/GenBank/DDBJ whole genome shotgun (WGS) entry which is preliminary data.</text>
</comment>
<protein>
    <submittedName>
        <fullName evidence="1">Putative ribonuclease H protein</fullName>
    </submittedName>
</protein>
<sequence>MEKSEMILVGDAPNLEDLAGVLSCKVGSLPTTYLGLPLGAPYKSSRIWNVVEERFQKKTCFVEEMVPLKRWKTYFDKKNTLSSLPIYFISLFVIPKRATIRLEKTQKDFLWGGGALDQKPHLVNWAIMCFKKQNGGLRIRNLSIFNKALLGKWFWRFASERNPHGNQ</sequence>
<proteinExistence type="predicted"/>
<dbReference type="AlphaFoldDB" id="A0A438DR48"/>
<name>A0A438DR48_VITVI</name>
<dbReference type="PANTHER" id="PTHR33116:SF78">
    <property type="entry name" value="OS12G0587133 PROTEIN"/>
    <property type="match status" value="1"/>
</dbReference>
<accession>A0A438DR48</accession>
<organism evidence="1 2">
    <name type="scientific">Vitis vinifera</name>
    <name type="common">Grape</name>
    <dbReference type="NCBI Taxonomy" id="29760"/>
    <lineage>
        <taxon>Eukaryota</taxon>
        <taxon>Viridiplantae</taxon>
        <taxon>Streptophyta</taxon>
        <taxon>Embryophyta</taxon>
        <taxon>Tracheophyta</taxon>
        <taxon>Spermatophyta</taxon>
        <taxon>Magnoliopsida</taxon>
        <taxon>eudicotyledons</taxon>
        <taxon>Gunneridae</taxon>
        <taxon>Pentapetalae</taxon>
        <taxon>rosids</taxon>
        <taxon>Vitales</taxon>
        <taxon>Vitaceae</taxon>
        <taxon>Viteae</taxon>
        <taxon>Vitis</taxon>
    </lineage>
</organism>
<reference evidence="1 2" key="1">
    <citation type="journal article" date="2018" name="PLoS Genet.">
        <title>Population sequencing reveals clonal diversity and ancestral inbreeding in the grapevine cultivar Chardonnay.</title>
        <authorList>
            <person name="Roach M.J."/>
            <person name="Johnson D.L."/>
            <person name="Bohlmann J."/>
            <person name="van Vuuren H.J."/>
            <person name="Jones S.J."/>
            <person name="Pretorius I.S."/>
            <person name="Schmidt S.A."/>
            <person name="Borneman A.R."/>
        </authorList>
    </citation>
    <scope>NUCLEOTIDE SEQUENCE [LARGE SCALE GENOMIC DNA]</scope>
    <source>
        <strain evidence="2">cv. Chardonnay</strain>
        <tissue evidence="1">Leaf</tissue>
    </source>
</reference>